<protein>
    <submittedName>
        <fullName evidence="2">Uncharacterized protein</fullName>
    </submittedName>
</protein>
<gene>
    <name evidence="2" type="ORF">A9K55_003120</name>
</gene>
<feature type="signal peptide" evidence="1">
    <location>
        <begin position="1"/>
        <end position="20"/>
    </location>
</feature>
<dbReference type="OrthoDB" id="4869779at2759"/>
<dbReference type="VEuPathDB" id="FungiDB:A9K55_003120"/>
<sequence length="154" mass="16922">MSLFLLSLALLAAPTALVAGAETPGVWNVQRLKQNCGKGGCNLEFYVNGELKITSDPYSTPGTRDFDARCTGLAFGGDWTPCQSLIPYTPADRGGRAKMGDVNKTSGSVEVWYAWVNWEGQRQVKETGRMVVEAPRLWDVAKCRQMAIVSREYV</sequence>
<proteinExistence type="predicted"/>
<dbReference type="Proteomes" id="UP000323067">
    <property type="component" value="Chromosome iv"/>
</dbReference>
<dbReference type="AlphaFoldDB" id="A0A2H4S6U2"/>
<keyword evidence="1" id="KW-0732">Signal</keyword>
<dbReference type="VEuPathDB" id="FungiDB:CCM_05741"/>
<evidence type="ECO:0000256" key="1">
    <source>
        <dbReference type="SAM" id="SignalP"/>
    </source>
</evidence>
<organism evidence="2 3">
    <name type="scientific">Cordyceps militaris</name>
    <name type="common">Caterpillar fungus</name>
    <name type="synonym">Clavaria militaris</name>
    <dbReference type="NCBI Taxonomy" id="73501"/>
    <lineage>
        <taxon>Eukaryota</taxon>
        <taxon>Fungi</taxon>
        <taxon>Dikarya</taxon>
        <taxon>Ascomycota</taxon>
        <taxon>Pezizomycotina</taxon>
        <taxon>Sordariomycetes</taxon>
        <taxon>Hypocreomycetidae</taxon>
        <taxon>Hypocreales</taxon>
        <taxon>Cordycipitaceae</taxon>
        <taxon>Cordyceps</taxon>
    </lineage>
</organism>
<name>A0A2H4S6U2_CORMI</name>
<accession>A0A2H4S6U2</accession>
<dbReference type="EMBL" id="CP023322">
    <property type="protein sequence ID" value="ATY58845.1"/>
    <property type="molecule type" value="Genomic_DNA"/>
</dbReference>
<reference evidence="2 3" key="1">
    <citation type="journal article" date="2017" name="BMC Genomics">
        <title>Chromosome level assembly and secondary metabolite potential of the parasitic fungus Cordyceps militaris.</title>
        <authorList>
            <person name="Kramer G.J."/>
            <person name="Nodwell J.R."/>
        </authorList>
    </citation>
    <scope>NUCLEOTIDE SEQUENCE [LARGE SCALE GENOMIC DNA]</scope>
    <source>
        <strain evidence="2 3">ATCC 34164</strain>
    </source>
</reference>
<feature type="chain" id="PRO_5014188465" evidence="1">
    <location>
        <begin position="21"/>
        <end position="154"/>
    </location>
</feature>
<evidence type="ECO:0000313" key="2">
    <source>
        <dbReference type="EMBL" id="ATY58845.1"/>
    </source>
</evidence>
<evidence type="ECO:0000313" key="3">
    <source>
        <dbReference type="Proteomes" id="UP000323067"/>
    </source>
</evidence>